<reference evidence="7" key="1">
    <citation type="journal article" date="2023" name="Insect Mol. Biol.">
        <title>Genome sequencing provides insights into the evolution of gene families encoding plant cell wall-degrading enzymes in longhorned beetles.</title>
        <authorList>
            <person name="Shin N.R."/>
            <person name="Okamura Y."/>
            <person name="Kirsch R."/>
            <person name="Pauchet Y."/>
        </authorList>
    </citation>
    <scope>NUCLEOTIDE SEQUENCE</scope>
    <source>
        <strain evidence="7">MMC_N1</strain>
    </source>
</reference>
<proteinExistence type="inferred from homology"/>
<evidence type="ECO:0000313" key="7">
    <source>
        <dbReference type="EMBL" id="KAJ8975794.1"/>
    </source>
</evidence>
<accession>A0ABQ9JD17</accession>
<evidence type="ECO:0000256" key="2">
    <source>
        <dbReference type="ARBA" id="ARBA00006840"/>
    </source>
</evidence>
<evidence type="ECO:0000256" key="4">
    <source>
        <dbReference type="ARBA" id="ARBA00022989"/>
    </source>
</evidence>
<dbReference type="PANTHER" id="PTHR19282:SF482">
    <property type="entry name" value="FI23944P1-RELATED"/>
    <property type="match status" value="1"/>
</dbReference>
<dbReference type="InterPro" id="IPR008952">
    <property type="entry name" value="Tetraspanin_EC2_sf"/>
</dbReference>
<dbReference type="Proteomes" id="UP001162164">
    <property type="component" value="Unassembled WGS sequence"/>
</dbReference>
<dbReference type="PRINTS" id="PR00259">
    <property type="entry name" value="TMFOUR"/>
</dbReference>
<dbReference type="PIRSF" id="PIRSF002419">
    <property type="entry name" value="Tetraspanin"/>
    <property type="match status" value="1"/>
</dbReference>
<keyword evidence="8" id="KW-1185">Reference proteome</keyword>
<evidence type="ECO:0000256" key="5">
    <source>
        <dbReference type="ARBA" id="ARBA00023136"/>
    </source>
</evidence>
<comment type="caution">
    <text evidence="7">The sequence shown here is derived from an EMBL/GenBank/DDBJ whole genome shotgun (WGS) entry which is preliminary data.</text>
</comment>
<sequence length="224" mass="24696">MGCSTTVVKYLVFFFNLIFAIAGAAVLGVGVLIKLKNDDIQNFIPDKYHLNLPPILLIIIGSIIFATAFFGCCGAIKRKHLPPHNVAIGAYAFLQVGDTQDLRASVQQAINKTFNDYNLTETSREEFNFLQTYLKCCGVEGPKDWKWGGKVPDSCCSTEKNCTKDSVDCYQRGCTDVAYKWFKNGLDLLGILAIAIASIEIIGAIFALCLSSSIKNQIRREAYA</sequence>
<keyword evidence="3 6" id="KW-0812">Transmembrane</keyword>
<evidence type="ECO:0000256" key="6">
    <source>
        <dbReference type="RuleBase" id="RU361218"/>
    </source>
</evidence>
<feature type="transmembrane region" description="Helical" evidence="6">
    <location>
        <begin position="188"/>
        <end position="210"/>
    </location>
</feature>
<dbReference type="EMBL" id="JAPWTJ010000765">
    <property type="protein sequence ID" value="KAJ8975794.1"/>
    <property type="molecule type" value="Genomic_DNA"/>
</dbReference>
<comment type="similarity">
    <text evidence="2 6">Belongs to the tetraspanin (TM4SF) family.</text>
</comment>
<evidence type="ECO:0000313" key="8">
    <source>
        <dbReference type="Proteomes" id="UP001162164"/>
    </source>
</evidence>
<gene>
    <name evidence="7" type="ORF">NQ317_005176</name>
</gene>
<dbReference type="InterPro" id="IPR018499">
    <property type="entry name" value="Tetraspanin/Peripherin"/>
</dbReference>
<dbReference type="InterPro" id="IPR000301">
    <property type="entry name" value="Tetraspanin_animals"/>
</dbReference>
<organism evidence="7 8">
    <name type="scientific">Molorchus minor</name>
    <dbReference type="NCBI Taxonomy" id="1323400"/>
    <lineage>
        <taxon>Eukaryota</taxon>
        <taxon>Metazoa</taxon>
        <taxon>Ecdysozoa</taxon>
        <taxon>Arthropoda</taxon>
        <taxon>Hexapoda</taxon>
        <taxon>Insecta</taxon>
        <taxon>Pterygota</taxon>
        <taxon>Neoptera</taxon>
        <taxon>Endopterygota</taxon>
        <taxon>Coleoptera</taxon>
        <taxon>Polyphaga</taxon>
        <taxon>Cucujiformia</taxon>
        <taxon>Chrysomeloidea</taxon>
        <taxon>Cerambycidae</taxon>
        <taxon>Lamiinae</taxon>
        <taxon>Monochamini</taxon>
        <taxon>Molorchus</taxon>
    </lineage>
</organism>
<feature type="transmembrane region" description="Helical" evidence="6">
    <location>
        <begin position="54"/>
        <end position="77"/>
    </location>
</feature>
<dbReference type="PANTHER" id="PTHR19282">
    <property type="entry name" value="TETRASPANIN"/>
    <property type="match status" value="1"/>
</dbReference>
<evidence type="ECO:0000256" key="1">
    <source>
        <dbReference type="ARBA" id="ARBA00004141"/>
    </source>
</evidence>
<keyword evidence="4 6" id="KW-1133">Transmembrane helix</keyword>
<evidence type="ECO:0000256" key="3">
    <source>
        <dbReference type="ARBA" id="ARBA00022692"/>
    </source>
</evidence>
<dbReference type="SUPFAM" id="SSF48652">
    <property type="entry name" value="Tetraspanin"/>
    <property type="match status" value="1"/>
</dbReference>
<dbReference type="CDD" id="cd03127">
    <property type="entry name" value="tetraspanin_LEL"/>
    <property type="match status" value="1"/>
</dbReference>
<comment type="subcellular location">
    <subcellularLocation>
        <location evidence="1 6">Membrane</location>
        <topology evidence="1 6">Multi-pass membrane protein</topology>
    </subcellularLocation>
</comment>
<feature type="transmembrane region" description="Helical" evidence="6">
    <location>
        <begin position="12"/>
        <end position="33"/>
    </location>
</feature>
<name>A0ABQ9JD17_9CUCU</name>
<dbReference type="Pfam" id="PF00335">
    <property type="entry name" value="Tetraspanin"/>
    <property type="match status" value="2"/>
</dbReference>
<dbReference type="Gene3D" id="1.10.1450.10">
    <property type="entry name" value="Tetraspanin"/>
    <property type="match status" value="1"/>
</dbReference>
<protein>
    <recommendedName>
        <fullName evidence="6">Tetraspanin</fullName>
    </recommendedName>
</protein>
<keyword evidence="5 6" id="KW-0472">Membrane</keyword>
<comment type="caution">
    <text evidence="6">Lacks conserved residue(s) required for the propagation of feature annotation.</text>
</comment>